<gene>
    <name evidence="6" type="ORF">C7H09_14595</name>
</gene>
<dbReference type="GO" id="GO:0018580">
    <property type="term" value="F:nitronate monooxygenase activity"/>
    <property type="evidence" value="ECO:0007669"/>
    <property type="project" value="InterPro"/>
</dbReference>
<comment type="caution">
    <text evidence="6">The sequence shown here is derived from an EMBL/GenBank/DDBJ whole genome shotgun (WGS) entry which is preliminary data.</text>
</comment>
<dbReference type="Pfam" id="PF03060">
    <property type="entry name" value="NMO"/>
    <property type="match status" value="1"/>
</dbReference>
<evidence type="ECO:0000256" key="2">
    <source>
        <dbReference type="ARBA" id="ARBA00022630"/>
    </source>
</evidence>
<evidence type="ECO:0000256" key="1">
    <source>
        <dbReference type="ARBA" id="ARBA00009881"/>
    </source>
</evidence>
<dbReference type="InterPro" id="IPR013785">
    <property type="entry name" value="Aldolase_TIM"/>
</dbReference>
<evidence type="ECO:0000313" key="6">
    <source>
        <dbReference type="EMBL" id="PSF05496.1"/>
    </source>
</evidence>
<dbReference type="FunFam" id="3.20.20.70:FF:000210">
    <property type="entry name" value="2-nitropropane dioxygenase"/>
    <property type="match status" value="1"/>
</dbReference>
<sequence>MSNRIPEVLQNLTLPVISSPMFTVSYPELVLAECKAGIVGSFPALNARQPELLDEWLTMMNEELASFRVANPGKPVGPIAVNQISHSSNVRLEQDVATCVKHKVPIIISSLRAPVKEIVDEVHSYGGIILHDVINLRHAMKALEAGVDGLILVAAGAGGHAGTLSPFALLGEVRRHFDGPLVLAGSIATGDSVLAAQAMGADFAYVGTRFIASKEANAADEYKECIVQSGASDIVYSNYFSGVHGNYLKESVRRTGLDPDDLPVGDKSKMSFKDGRSKAKAWKDIWGAGQGVAMIDDLPPAGEIVARMKAEYDAALDKLCRCR</sequence>
<organism evidence="6 7">
    <name type="scientific">Marinobacter fuscus</name>
    <dbReference type="NCBI Taxonomy" id="2109942"/>
    <lineage>
        <taxon>Bacteria</taxon>
        <taxon>Pseudomonadati</taxon>
        <taxon>Pseudomonadota</taxon>
        <taxon>Gammaproteobacteria</taxon>
        <taxon>Pseudomonadales</taxon>
        <taxon>Marinobacteraceae</taxon>
        <taxon>Marinobacter</taxon>
    </lineage>
</organism>
<dbReference type="PANTHER" id="PTHR42747">
    <property type="entry name" value="NITRONATE MONOOXYGENASE-RELATED"/>
    <property type="match status" value="1"/>
</dbReference>
<evidence type="ECO:0000256" key="4">
    <source>
        <dbReference type="ARBA" id="ARBA00023002"/>
    </source>
</evidence>
<keyword evidence="3" id="KW-0288">FMN</keyword>
<keyword evidence="4" id="KW-0560">Oxidoreductase</keyword>
<dbReference type="Gene3D" id="3.20.20.70">
    <property type="entry name" value="Aldolase class I"/>
    <property type="match status" value="1"/>
</dbReference>
<evidence type="ECO:0000256" key="5">
    <source>
        <dbReference type="ARBA" id="ARBA00023033"/>
    </source>
</evidence>
<accession>A0A2T1K5R8</accession>
<evidence type="ECO:0000256" key="3">
    <source>
        <dbReference type="ARBA" id="ARBA00022643"/>
    </source>
</evidence>
<keyword evidence="2" id="KW-0285">Flavoprotein</keyword>
<proteinExistence type="inferred from homology"/>
<reference evidence="6 7" key="1">
    <citation type="submission" date="2018-03" db="EMBL/GenBank/DDBJ databases">
        <title>Marinobacter brunus sp. nov., a marine bacterium of Gamma-proteobacteria isolated from the surface seawater of the South China Sea.</title>
        <authorList>
            <person name="Cheng H."/>
            <person name="Wu Y.-H."/>
            <person name="Xamxidin M."/>
            <person name="Xu X.-W."/>
        </authorList>
    </citation>
    <scope>NUCLEOTIDE SEQUENCE [LARGE SCALE GENOMIC DNA]</scope>
    <source>
        <strain evidence="6 7">NH169-3</strain>
    </source>
</reference>
<name>A0A2T1K5R8_9GAMM</name>
<keyword evidence="7" id="KW-1185">Reference proteome</keyword>
<dbReference type="InterPro" id="IPR004136">
    <property type="entry name" value="NMO"/>
</dbReference>
<comment type="similarity">
    <text evidence="1">Belongs to the nitronate monooxygenase family. NMO class I subfamily.</text>
</comment>
<dbReference type="Proteomes" id="UP000239866">
    <property type="component" value="Unassembled WGS sequence"/>
</dbReference>
<dbReference type="EMBL" id="PXNP01000100">
    <property type="protein sequence ID" value="PSF05496.1"/>
    <property type="molecule type" value="Genomic_DNA"/>
</dbReference>
<dbReference type="PANTHER" id="PTHR42747:SF4">
    <property type="entry name" value="BLR1330 PROTEIN"/>
    <property type="match status" value="1"/>
</dbReference>
<dbReference type="AlphaFoldDB" id="A0A2T1K5R8"/>
<dbReference type="RefSeq" id="WP_106763951.1">
    <property type="nucleotide sequence ID" value="NZ_PXNP01000100.1"/>
</dbReference>
<dbReference type="OrthoDB" id="9778912at2"/>
<protein>
    <submittedName>
        <fullName evidence="6">Nitronate monooxygenase</fullName>
    </submittedName>
</protein>
<evidence type="ECO:0000313" key="7">
    <source>
        <dbReference type="Proteomes" id="UP000239866"/>
    </source>
</evidence>
<dbReference type="CDD" id="cd04730">
    <property type="entry name" value="NPD_like"/>
    <property type="match status" value="1"/>
</dbReference>
<dbReference type="SUPFAM" id="SSF51412">
    <property type="entry name" value="Inosine monophosphate dehydrogenase (IMPDH)"/>
    <property type="match status" value="1"/>
</dbReference>
<keyword evidence="5 6" id="KW-0503">Monooxygenase</keyword>